<accession>A0AC59ZN90</accession>
<dbReference type="Proteomes" id="UP001162501">
    <property type="component" value="Chromosome 31"/>
</dbReference>
<reference evidence="1" key="1">
    <citation type="submission" date="2023-05" db="EMBL/GenBank/DDBJ databases">
        <authorList>
            <consortium name="ELIXIR-Norway"/>
        </authorList>
    </citation>
    <scope>NUCLEOTIDE SEQUENCE</scope>
</reference>
<organism evidence="1 2">
    <name type="scientific">Rangifer tarandus platyrhynchus</name>
    <name type="common">Svalbard reindeer</name>
    <dbReference type="NCBI Taxonomy" id="3082113"/>
    <lineage>
        <taxon>Eukaryota</taxon>
        <taxon>Metazoa</taxon>
        <taxon>Chordata</taxon>
        <taxon>Craniata</taxon>
        <taxon>Vertebrata</taxon>
        <taxon>Euteleostomi</taxon>
        <taxon>Mammalia</taxon>
        <taxon>Eutheria</taxon>
        <taxon>Laurasiatheria</taxon>
        <taxon>Artiodactyla</taxon>
        <taxon>Ruminantia</taxon>
        <taxon>Pecora</taxon>
        <taxon>Cervidae</taxon>
        <taxon>Odocoileinae</taxon>
        <taxon>Rangifer</taxon>
    </lineage>
</organism>
<sequence length="124" mass="13413">MNELSQMLKKPNPELIWPHRAPRVPAVPVAVSSPAWSYLLVLLILGIGLDVGSYLELSSVAGNLRTLSDGKGSLRRSLDLILGRERLTQNRSGSQGPQNPAFPSDGRERRALLAERLSCAASSV</sequence>
<name>A0AC59ZN90_RANTA</name>
<reference evidence="1" key="2">
    <citation type="submission" date="2025-03" db="EMBL/GenBank/DDBJ databases">
        <authorList>
            <consortium name="ELIXIR-Norway"/>
            <consortium name="Elixir Norway"/>
        </authorList>
    </citation>
    <scope>NUCLEOTIDE SEQUENCE</scope>
</reference>
<dbReference type="EMBL" id="OX596115">
    <property type="protein sequence ID" value="CAN0471875.1"/>
    <property type="molecule type" value="Genomic_DNA"/>
</dbReference>
<protein>
    <submittedName>
        <fullName evidence="1">Uncharacterized protein</fullName>
    </submittedName>
</protein>
<gene>
    <name evidence="1" type="ORF">MRATA1EN22A_LOCUS20559</name>
</gene>
<evidence type="ECO:0000313" key="2">
    <source>
        <dbReference type="Proteomes" id="UP001162501"/>
    </source>
</evidence>
<evidence type="ECO:0000313" key="1">
    <source>
        <dbReference type="EMBL" id="CAN0471875.1"/>
    </source>
</evidence>
<proteinExistence type="predicted"/>